<organism evidence="9 10">
    <name type="scientific">Candidatus Borkfalkia faecipullorum</name>
    <dbReference type="NCBI Taxonomy" id="2838510"/>
    <lineage>
        <taxon>Bacteria</taxon>
        <taxon>Bacillati</taxon>
        <taxon>Bacillota</taxon>
        <taxon>Clostridia</taxon>
        <taxon>Christensenellales</taxon>
        <taxon>Christensenellaceae</taxon>
        <taxon>Candidatus Borkfalkia</taxon>
    </lineage>
</organism>
<accession>A0A9D1V8K3</accession>
<dbReference type="EC" id="3.4.21.89" evidence="4 7"/>
<dbReference type="PANTHER" id="PTHR43390">
    <property type="entry name" value="SIGNAL PEPTIDASE I"/>
    <property type="match status" value="1"/>
</dbReference>
<keyword evidence="7" id="KW-0812">Transmembrane</keyword>
<dbReference type="CDD" id="cd06530">
    <property type="entry name" value="S26_SPase_I"/>
    <property type="match status" value="1"/>
</dbReference>
<comment type="caution">
    <text evidence="9">The sequence shown here is derived from an EMBL/GenBank/DDBJ whole genome shotgun (WGS) entry which is preliminary data.</text>
</comment>
<dbReference type="NCBIfam" id="TIGR02227">
    <property type="entry name" value="sigpep_I_bact"/>
    <property type="match status" value="1"/>
</dbReference>
<dbReference type="SUPFAM" id="SSF51306">
    <property type="entry name" value="LexA/Signal peptidase"/>
    <property type="match status" value="1"/>
</dbReference>
<proteinExistence type="inferred from homology"/>
<feature type="active site" evidence="6">
    <location>
        <position position="55"/>
    </location>
</feature>
<evidence type="ECO:0000256" key="3">
    <source>
        <dbReference type="ARBA" id="ARBA00009370"/>
    </source>
</evidence>
<gene>
    <name evidence="9" type="primary">lepB</name>
    <name evidence="9" type="ORF">H9741_06135</name>
</gene>
<feature type="transmembrane region" description="Helical" evidence="7">
    <location>
        <begin position="24"/>
        <end position="47"/>
    </location>
</feature>
<evidence type="ECO:0000259" key="8">
    <source>
        <dbReference type="Pfam" id="PF10502"/>
    </source>
</evidence>
<evidence type="ECO:0000313" key="9">
    <source>
        <dbReference type="EMBL" id="HIX08029.1"/>
    </source>
</evidence>
<dbReference type="GO" id="GO:0009003">
    <property type="term" value="F:signal peptidase activity"/>
    <property type="evidence" value="ECO:0007669"/>
    <property type="project" value="UniProtKB-EC"/>
</dbReference>
<name>A0A9D1V8K3_9FIRM</name>
<reference evidence="9" key="1">
    <citation type="journal article" date="2021" name="PeerJ">
        <title>Extensive microbial diversity within the chicken gut microbiome revealed by metagenomics and culture.</title>
        <authorList>
            <person name="Gilroy R."/>
            <person name="Ravi A."/>
            <person name="Getino M."/>
            <person name="Pursley I."/>
            <person name="Horton D.L."/>
            <person name="Alikhan N.F."/>
            <person name="Baker D."/>
            <person name="Gharbi K."/>
            <person name="Hall N."/>
            <person name="Watson M."/>
            <person name="Adriaenssens E.M."/>
            <person name="Foster-Nyarko E."/>
            <person name="Jarju S."/>
            <person name="Secka A."/>
            <person name="Antonio M."/>
            <person name="Oren A."/>
            <person name="Chaudhuri R.R."/>
            <person name="La Ragione R."/>
            <person name="Hildebrand F."/>
            <person name="Pallen M.J."/>
        </authorList>
    </citation>
    <scope>NUCLEOTIDE SEQUENCE</scope>
    <source>
        <strain evidence="9">811</strain>
    </source>
</reference>
<reference evidence="9" key="2">
    <citation type="submission" date="2021-04" db="EMBL/GenBank/DDBJ databases">
        <authorList>
            <person name="Gilroy R."/>
        </authorList>
    </citation>
    <scope>NUCLEOTIDE SEQUENCE</scope>
    <source>
        <strain evidence="9">811</strain>
    </source>
</reference>
<evidence type="ECO:0000256" key="6">
    <source>
        <dbReference type="PIRSR" id="PIRSR600223-1"/>
    </source>
</evidence>
<dbReference type="GO" id="GO:0004252">
    <property type="term" value="F:serine-type endopeptidase activity"/>
    <property type="evidence" value="ECO:0007669"/>
    <property type="project" value="InterPro"/>
</dbReference>
<dbReference type="Gene3D" id="2.10.109.10">
    <property type="entry name" value="Umud Fragment, subunit A"/>
    <property type="match status" value="1"/>
</dbReference>
<feature type="domain" description="Peptidase S26" evidence="8">
    <location>
        <begin position="26"/>
        <end position="188"/>
    </location>
</feature>
<sequence>MVEEEIGKDTLIGRRFPDLEFHSMLRFFAVLVGVFAIFVFVFTNVIIGVQVNGASMYPTLYGGELTADGTYEGGDRLFVFAWDTPQRGDIVVFHHPSGKQTELIKRVIAVPGDTIYAENGVLYRKKAGETEFSVVSEPYLGEIWVRDSSIAEVTVPDGMLYVMGDNRNNSEDSRKFGFVPRGNVIGVVTGWSLRWKDIISTVFGFFGR</sequence>
<comment type="similarity">
    <text evidence="3 7">Belongs to the peptidase S26 family.</text>
</comment>
<evidence type="ECO:0000256" key="7">
    <source>
        <dbReference type="RuleBase" id="RU362042"/>
    </source>
</evidence>
<dbReference type="InterPro" id="IPR036286">
    <property type="entry name" value="LexA/Signal_pep-like_sf"/>
</dbReference>
<dbReference type="GO" id="GO:0005886">
    <property type="term" value="C:plasma membrane"/>
    <property type="evidence" value="ECO:0007669"/>
    <property type="project" value="UniProtKB-SubCell"/>
</dbReference>
<comment type="catalytic activity">
    <reaction evidence="1 7">
        <text>Cleavage of hydrophobic, N-terminal signal or leader sequences from secreted and periplasmic proteins.</text>
        <dbReference type="EC" id="3.4.21.89"/>
    </reaction>
</comment>
<keyword evidence="7" id="KW-0645">Protease</keyword>
<evidence type="ECO:0000256" key="1">
    <source>
        <dbReference type="ARBA" id="ARBA00000677"/>
    </source>
</evidence>
<dbReference type="GO" id="GO:0006465">
    <property type="term" value="P:signal peptide processing"/>
    <property type="evidence" value="ECO:0007669"/>
    <property type="project" value="InterPro"/>
</dbReference>
<evidence type="ECO:0000256" key="4">
    <source>
        <dbReference type="ARBA" id="ARBA00013208"/>
    </source>
</evidence>
<dbReference type="Pfam" id="PF10502">
    <property type="entry name" value="Peptidase_S26"/>
    <property type="match status" value="1"/>
</dbReference>
<comment type="subcellular location">
    <subcellularLocation>
        <location evidence="2">Cell membrane</location>
        <topology evidence="2">Single-pass type II membrane protein</topology>
    </subcellularLocation>
    <subcellularLocation>
        <location evidence="7">Membrane</location>
        <topology evidence="7">Single-pass type II membrane protein</topology>
    </subcellularLocation>
</comment>
<dbReference type="PANTHER" id="PTHR43390:SF1">
    <property type="entry name" value="CHLOROPLAST PROCESSING PEPTIDASE"/>
    <property type="match status" value="1"/>
</dbReference>
<dbReference type="PROSITE" id="PS00761">
    <property type="entry name" value="SPASE_I_3"/>
    <property type="match status" value="1"/>
</dbReference>
<evidence type="ECO:0000313" key="10">
    <source>
        <dbReference type="Proteomes" id="UP000824204"/>
    </source>
</evidence>
<dbReference type="InterPro" id="IPR019758">
    <property type="entry name" value="Pept_S26A_signal_pept_1_CS"/>
</dbReference>
<keyword evidence="7" id="KW-1133">Transmembrane helix</keyword>
<protein>
    <recommendedName>
        <fullName evidence="4 7">Signal peptidase I</fullName>
        <ecNumber evidence="4 7">3.4.21.89</ecNumber>
    </recommendedName>
</protein>
<keyword evidence="7" id="KW-0472">Membrane</keyword>
<dbReference type="AlphaFoldDB" id="A0A9D1V8K3"/>
<feature type="active site" evidence="6">
    <location>
        <position position="105"/>
    </location>
</feature>
<evidence type="ECO:0000256" key="2">
    <source>
        <dbReference type="ARBA" id="ARBA00004401"/>
    </source>
</evidence>
<dbReference type="PRINTS" id="PR00727">
    <property type="entry name" value="LEADERPTASE"/>
</dbReference>
<dbReference type="Proteomes" id="UP000824204">
    <property type="component" value="Unassembled WGS sequence"/>
</dbReference>
<dbReference type="EMBL" id="DXFX01000077">
    <property type="protein sequence ID" value="HIX08029.1"/>
    <property type="molecule type" value="Genomic_DNA"/>
</dbReference>
<dbReference type="InterPro" id="IPR019533">
    <property type="entry name" value="Peptidase_S26"/>
</dbReference>
<keyword evidence="5 7" id="KW-0378">Hydrolase</keyword>
<evidence type="ECO:0000256" key="5">
    <source>
        <dbReference type="ARBA" id="ARBA00022801"/>
    </source>
</evidence>
<dbReference type="InterPro" id="IPR000223">
    <property type="entry name" value="Pept_S26A_signal_pept_1"/>
</dbReference>